<evidence type="ECO:0000256" key="2">
    <source>
        <dbReference type="ARBA" id="ARBA00023125"/>
    </source>
</evidence>
<accession>A0A7X8XX61</accession>
<reference evidence="5 6" key="1">
    <citation type="submission" date="2020-04" db="EMBL/GenBank/DDBJ databases">
        <title>Flammeovirga sp. SR4, a novel species isolated from seawater.</title>
        <authorList>
            <person name="Wang X."/>
        </authorList>
    </citation>
    <scope>NUCLEOTIDE SEQUENCE [LARGE SCALE GENOMIC DNA]</scope>
    <source>
        <strain evidence="5 6">SR4</strain>
    </source>
</reference>
<dbReference type="PRINTS" id="PR00032">
    <property type="entry name" value="HTHARAC"/>
</dbReference>
<protein>
    <submittedName>
        <fullName evidence="5">Helix-turn-helix transcriptional regulator</fullName>
    </submittedName>
</protein>
<evidence type="ECO:0000313" key="6">
    <source>
        <dbReference type="Proteomes" id="UP000585050"/>
    </source>
</evidence>
<dbReference type="AlphaFoldDB" id="A0A7X8XX61"/>
<keyword evidence="3" id="KW-0804">Transcription</keyword>
<keyword evidence="6" id="KW-1185">Reference proteome</keyword>
<evidence type="ECO:0000259" key="4">
    <source>
        <dbReference type="PROSITE" id="PS01124"/>
    </source>
</evidence>
<dbReference type="PROSITE" id="PS00041">
    <property type="entry name" value="HTH_ARAC_FAMILY_1"/>
    <property type="match status" value="1"/>
</dbReference>
<proteinExistence type="predicted"/>
<dbReference type="SMART" id="SM00342">
    <property type="entry name" value="HTH_ARAC"/>
    <property type="match status" value="1"/>
</dbReference>
<dbReference type="PANTHER" id="PTHR47893:SF1">
    <property type="entry name" value="REGULATORY PROTEIN PCHR"/>
    <property type="match status" value="1"/>
</dbReference>
<sequence>MLNININSITNFLEGLSDQMEASISNNTLFFPSNYGRGFIKQVELNNGLIFQEEKFVIYEDMFLTRSIDKQENYLSLYFLIHSPLLTYNPQSKDWAQQKLLFFDEDYRFNQYYPAYLNIHQYHLFIHKNKLNEICERYEFPKGLYEHYLSDQRWLFQASHSLEIRNLIKQFVELDIETPVDKSLFHQNLETLILWSLKRINENKEGRVNKIYQQDLQVVLEVGNLLLQDHENEMTIQEITQKYAIGERKLQRLFKSHFGESMNSYRKRMKLEQGRQMLEQGLFTITEVSYQLGYSSPSHFSKIFKDHFGESPNSII</sequence>
<dbReference type="GO" id="GO:0003700">
    <property type="term" value="F:DNA-binding transcription factor activity"/>
    <property type="evidence" value="ECO:0007669"/>
    <property type="project" value="InterPro"/>
</dbReference>
<dbReference type="InterPro" id="IPR020449">
    <property type="entry name" value="Tscrpt_reg_AraC-type_HTH"/>
</dbReference>
<dbReference type="InterPro" id="IPR018060">
    <property type="entry name" value="HTH_AraC"/>
</dbReference>
<dbReference type="InterPro" id="IPR009057">
    <property type="entry name" value="Homeodomain-like_sf"/>
</dbReference>
<evidence type="ECO:0000313" key="5">
    <source>
        <dbReference type="EMBL" id="NLR92941.1"/>
    </source>
</evidence>
<gene>
    <name evidence="5" type="ORF">HGP29_17145</name>
</gene>
<dbReference type="Pfam" id="PF12833">
    <property type="entry name" value="HTH_18"/>
    <property type="match status" value="1"/>
</dbReference>
<dbReference type="EMBL" id="JABAIL010000005">
    <property type="protein sequence ID" value="NLR92941.1"/>
    <property type="molecule type" value="Genomic_DNA"/>
</dbReference>
<dbReference type="RefSeq" id="WP_168883655.1">
    <property type="nucleotide sequence ID" value="NZ_JABAIL010000005.1"/>
</dbReference>
<evidence type="ECO:0000256" key="3">
    <source>
        <dbReference type="ARBA" id="ARBA00023163"/>
    </source>
</evidence>
<dbReference type="Proteomes" id="UP000585050">
    <property type="component" value="Unassembled WGS sequence"/>
</dbReference>
<dbReference type="InterPro" id="IPR018062">
    <property type="entry name" value="HTH_AraC-typ_CS"/>
</dbReference>
<evidence type="ECO:0000256" key="1">
    <source>
        <dbReference type="ARBA" id="ARBA00023015"/>
    </source>
</evidence>
<keyword evidence="2" id="KW-0238">DNA-binding</keyword>
<dbReference type="Gene3D" id="1.10.10.60">
    <property type="entry name" value="Homeodomain-like"/>
    <property type="match status" value="1"/>
</dbReference>
<feature type="domain" description="HTH araC/xylS-type" evidence="4">
    <location>
        <begin position="220"/>
        <end position="316"/>
    </location>
</feature>
<organism evidence="5 6">
    <name type="scientific">Flammeovirga agarivorans</name>
    <dbReference type="NCBI Taxonomy" id="2726742"/>
    <lineage>
        <taxon>Bacteria</taxon>
        <taxon>Pseudomonadati</taxon>
        <taxon>Bacteroidota</taxon>
        <taxon>Cytophagia</taxon>
        <taxon>Cytophagales</taxon>
        <taxon>Flammeovirgaceae</taxon>
        <taxon>Flammeovirga</taxon>
    </lineage>
</organism>
<comment type="caution">
    <text evidence="5">The sequence shown here is derived from an EMBL/GenBank/DDBJ whole genome shotgun (WGS) entry which is preliminary data.</text>
</comment>
<dbReference type="PANTHER" id="PTHR47893">
    <property type="entry name" value="REGULATORY PROTEIN PCHR"/>
    <property type="match status" value="1"/>
</dbReference>
<dbReference type="InterPro" id="IPR053142">
    <property type="entry name" value="PchR_regulatory_protein"/>
</dbReference>
<dbReference type="PROSITE" id="PS01124">
    <property type="entry name" value="HTH_ARAC_FAMILY_2"/>
    <property type="match status" value="1"/>
</dbReference>
<dbReference type="SUPFAM" id="SSF46689">
    <property type="entry name" value="Homeodomain-like"/>
    <property type="match status" value="1"/>
</dbReference>
<dbReference type="GO" id="GO:0043565">
    <property type="term" value="F:sequence-specific DNA binding"/>
    <property type="evidence" value="ECO:0007669"/>
    <property type="project" value="InterPro"/>
</dbReference>
<keyword evidence="1" id="KW-0805">Transcription regulation</keyword>
<name>A0A7X8XX61_9BACT</name>